<dbReference type="Proteomes" id="UP000002372">
    <property type="component" value="Plasmid pTHI"/>
</dbReference>
<dbReference type="AlphaFoldDB" id="D6CVV6"/>
<dbReference type="EMBL" id="CTRI01000013">
    <property type="protein sequence ID" value="CQR32618.1"/>
    <property type="molecule type" value="Genomic_DNA"/>
</dbReference>
<organism evidence="9 11">
    <name type="scientific">Thiomonas arsenitoxydans (strain DSM 22701 / CIP 110005 / 3As)</name>
    <dbReference type="NCBI Taxonomy" id="426114"/>
    <lineage>
        <taxon>Bacteria</taxon>
        <taxon>Pseudomonadati</taxon>
        <taxon>Pseudomonadota</taxon>
        <taxon>Betaproteobacteria</taxon>
        <taxon>Burkholderiales</taxon>
        <taxon>Thiomonas</taxon>
    </lineage>
</organism>
<dbReference type="EMBL" id="FP475957">
    <property type="protein sequence ID" value="CAZ90445.1"/>
    <property type="molecule type" value="Genomic_DNA"/>
</dbReference>
<name>D6CVV6_THIA3</name>
<keyword evidence="3" id="KW-1003">Cell membrane</keyword>
<feature type="compositionally biased region" description="Basic and acidic residues" evidence="7">
    <location>
        <begin position="1"/>
        <end position="29"/>
    </location>
</feature>
<gene>
    <name evidence="9" type="primary">virB10</name>
    <name evidence="10" type="synonym">virB</name>
    <name evidence="9" type="ordered locus">THI_p0049</name>
    <name evidence="10" type="ORF">THICB1_200014</name>
</gene>
<keyword evidence="9" id="KW-0614">Plasmid</keyword>
<comment type="similarity">
    <text evidence="2">Belongs to the TrbI/VirB10 family.</text>
</comment>
<dbReference type="HOGENOM" id="CLU_041899_2_0_4"/>
<feature type="compositionally biased region" description="Polar residues" evidence="7">
    <location>
        <begin position="161"/>
        <end position="172"/>
    </location>
</feature>
<evidence type="ECO:0000256" key="7">
    <source>
        <dbReference type="SAM" id="MobiDB-lite"/>
    </source>
</evidence>
<reference evidence="9" key="4">
    <citation type="submission" date="2010-07" db="EMBL/GenBank/DDBJ databases">
        <authorList>
            <person name="Genoscope - CEA"/>
        </authorList>
    </citation>
    <scope>NUCLEOTIDE SEQUENCE</scope>
    <source>
        <strain evidence="9">3As</strain>
        <plasmid evidence="9">pTHI</plasmid>
    </source>
</reference>
<feature type="region of interest" description="Disordered" evidence="7">
    <location>
        <begin position="160"/>
        <end position="235"/>
    </location>
</feature>
<evidence type="ECO:0000313" key="11">
    <source>
        <dbReference type="Proteomes" id="UP000002372"/>
    </source>
</evidence>
<reference key="3">
    <citation type="journal article" date="2010" name="PLoS Genet.">
        <title>Structure, function, and evolution of the Thiomonas spp. genome.</title>
        <authorList>
            <person name="Arsene-Ploetze F."/>
            <person name="Koechler S."/>
            <person name="Marchal M."/>
            <person name="Coppee J.-.Y."/>
            <person name="Chandler M."/>
            <person name="Bonnefoy V."/>
            <person name="Brochier-Armanet C."/>
            <person name="Barakat M."/>
            <person name="Barbe V."/>
            <person name="Battaglia-Brunet F."/>
            <person name="Bruneel O."/>
            <person name="Bryan C.G."/>
            <person name="Cleiss-Arnold J."/>
            <person name="Cruveiller S."/>
            <person name="Erhardt M."/>
            <person name="Heinrich-Salmeron A."/>
            <person name="Hommais F."/>
            <person name="Joulian C."/>
            <person name="Krin E."/>
            <person name="Lieutaud A."/>
            <person name="Lievremont D."/>
            <person name="Michel C."/>
            <person name="Muller D."/>
            <person name="Ortet P."/>
            <person name="Proux C."/>
            <person name="Siguier P."/>
            <person name="Roche D."/>
            <person name="Rouy Z."/>
            <person name="Salvignol G."/>
            <person name="Slyemi D."/>
            <person name="Talla E."/>
            <person name="Weiss S."/>
            <person name="Weissenbach J."/>
            <person name="Medigue C."/>
            <person name="Bertin P.N."/>
        </authorList>
    </citation>
    <scope>NUCLEOTIDE SEQUENCE</scope>
    <source>
        <strain>3As</strain>
    </source>
</reference>
<reference evidence="10 12" key="5">
    <citation type="submission" date="2015-03" db="EMBL/GenBank/DDBJ databases">
        <authorList>
            <person name="Regsiter A."/>
            <person name="william w."/>
        </authorList>
    </citation>
    <scope>NUCLEOTIDE SEQUENCE [LARGE SCALE GENOMIC DNA]</scope>
    <source>
        <strain evidence="10 12">CB1</strain>
    </source>
</reference>
<dbReference type="NCBIfam" id="NF038091">
    <property type="entry name" value="T4SS_VirB10"/>
    <property type="match status" value="1"/>
</dbReference>
<evidence type="ECO:0000313" key="10">
    <source>
        <dbReference type="EMBL" id="CQR32618.1"/>
    </source>
</evidence>
<dbReference type="RefSeq" id="WP_020909912.1">
    <property type="nucleotide sequence ID" value="NC_014144.1"/>
</dbReference>
<feature type="transmembrane region" description="Helical" evidence="8">
    <location>
        <begin position="58"/>
        <end position="75"/>
    </location>
</feature>
<dbReference type="Gene3D" id="2.40.128.260">
    <property type="entry name" value="Type IV secretion system, VirB10/TraB/TrbI"/>
    <property type="match status" value="2"/>
</dbReference>
<dbReference type="CDD" id="cd16429">
    <property type="entry name" value="VirB10"/>
    <property type="match status" value="1"/>
</dbReference>
<dbReference type="GO" id="GO:0005886">
    <property type="term" value="C:plasma membrane"/>
    <property type="evidence" value="ECO:0007669"/>
    <property type="project" value="UniProtKB-SubCell"/>
</dbReference>
<dbReference type="InterPro" id="IPR042217">
    <property type="entry name" value="T4SS_VirB10/TrbI"/>
</dbReference>
<keyword evidence="4 8" id="KW-0812">Transmembrane</keyword>
<evidence type="ECO:0000256" key="2">
    <source>
        <dbReference type="ARBA" id="ARBA00010265"/>
    </source>
</evidence>
<feature type="region of interest" description="Disordered" evidence="7">
    <location>
        <begin position="1"/>
        <end position="49"/>
    </location>
</feature>
<keyword evidence="12" id="KW-1185">Reference proteome</keyword>
<feature type="compositionally biased region" description="Low complexity" evidence="7">
    <location>
        <begin position="177"/>
        <end position="193"/>
    </location>
</feature>
<evidence type="ECO:0000256" key="3">
    <source>
        <dbReference type="ARBA" id="ARBA00022475"/>
    </source>
</evidence>
<evidence type="ECO:0000256" key="8">
    <source>
        <dbReference type="SAM" id="Phobius"/>
    </source>
</evidence>
<dbReference type="KEGG" id="thi:THI_p0049"/>
<sequence length="449" mass="47333">MSDLKDQIKEQQERARIAEAEYDPREFRGSADAPGATRPEDDVGEIPSTKRRTSKGTLVTYGVVFAIIIVGVFFLKHEINAFLTAPKKKGAQGEEMAMGLPPLQIPPAPAAPASATPAAPILLSKPPAPATGGLGAFDHRQGPPQITLAQRRQFDPLMMSGQDTNAVGQQPGANAMPSQQAPARPAYAAAPQPYVAPMPAPTSFNQASVGGAGSSGAAPAPGPQSNNPDSLGGNLKPTRLALASARVLPNRNFIITKGTSLECALDTAIDTTLPSLTTCTLTRNVYSDNGNVILLDRGSKLVGEFRSGVQQGQARVFVLWDRVETPEGVVINITSPGADRLGRGGNTGYVDNHFWQRFGAAILMSFISDTTAALVNRETASNNAGAAAASTFAYTNTVNSGQEVVKSMLKSSVDIPPTIRINQGAHIQVMVARDLSFANVYQLKTRDAH</sequence>
<reference evidence="11" key="2">
    <citation type="journal article" date="2010" name="PLoS Genet.">
        <title>Structure, function, and evolution of the Thiomonas spp. genome.</title>
        <authorList>
            <person name="Arsene-Ploetze F."/>
            <person name="Koechler S."/>
            <person name="Marchal M."/>
            <person name="Coppee J.Y."/>
            <person name="Chandler M."/>
            <person name="Bonnefoy V."/>
            <person name="Brochier-Armanet C."/>
            <person name="Barakat M."/>
            <person name="Barbe V."/>
            <person name="Battaglia-Brunet F."/>
            <person name="Bruneel O."/>
            <person name="Bryan C.G."/>
            <person name="Cleiss-Arnold J."/>
            <person name="Cruveiller S."/>
            <person name="Erhardt M."/>
            <person name="Heinrich-Salmeron A."/>
            <person name="Hommais F."/>
            <person name="Joulian C."/>
            <person name="Krin E."/>
            <person name="Lieutaud A."/>
            <person name="Lievremont D."/>
            <person name="Michel C."/>
            <person name="Muller D."/>
            <person name="Ortet P."/>
            <person name="Proux C."/>
            <person name="Siguier P."/>
            <person name="Roche D."/>
            <person name="Rouy Z."/>
            <person name="Salvignol G."/>
            <person name="Slyemi D."/>
            <person name="Talla E."/>
            <person name="Weiss S."/>
            <person name="Weissenbach J."/>
            <person name="Medigue C."/>
            <person name="Bertin P.N."/>
        </authorList>
    </citation>
    <scope>NUCLEOTIDE SEQUENCE [LARGE SCALE GENOMIC DNA]</scope>
    <source>
        <strain evidence="11">DSM 22701 / CIP 110005 / 3As</strain>
    </source>
</reference>
<accession>D6CVV6</accession>
<dbReference type="OrthoDB" id="9766860at2"/>
<evidence type="ECO:0000256" key="6">
    <source>
        <dbReference type="ARBA" id="ARBA00023136"/>
    </source>
</evidence>
<reference key="1">
    <citation type="submission" date="2009-07" db="EMBL/GenBank/DDBJ databases">
        <authorList>
            <person name="Genoscope - CEA"/>
        </authorList>
    </citation>
    <scope>NUCLEOTIDE SEQUENCE</scope>
    <source>
        <strain>3As</strain>
    </source>
</reference>
<evidence type="ECO:0000256" key="1">
    <source>
        <dbReference type="ARBA" id="ARBA00004162"/>
    </source>
</evidence>
<geneLocation type="plasmid" evidence="9 11">
    <name>pTHI</name>
</geneLocation>
<dbReference type="InterPro" id="IPR047695">
    <property type="entry name" value="T4SS_VirB10/PtlG"/>
</dbReference>
<evidence type="ECO:0000256" key="5">
    <source>
        <dbReference type="ARBA" id="ARBA00022989"/>
    </source>
</evidence>
<proteinExistence type="inferred from homology"/>
<evidence type="ECO:0000313" key="9">
    <source>
        <dbReference type="EMBL" id="CAZ90445.1"/>
    </source>
</evidence>
<evidence type="ECO:0000313" key="12">
    <source>
        <dbReference type="Proteomes" id="UP000078599"/>
    </source>
</evidence>
<keyword evidence="6 8" id="KW-0472">Membrane</keyword>
<dbReference type="Proteomes" id="UP000078599">
    <property type="component" value="Unassembled WGS sequence"/>
</dbReference>
<evidence type="ECO:0000256" key="4">
    <source>
        <dbReference type="ARBA" id="ARBA00022692"/>
    </source>
</evidence>
<dbReference type="Pfam" id="PF03743">
    <property type="entry name" value="TrbI"/>
    <property type="match status" value="1"/>
</dbReference>
<keyword evidence="5 8" id="KW-1133">Transmembrane helix</keyword>
<comment type="subcellular location">
    <subcellularLocation>
        <location evidence="1">Cell membrane</location>
        <topology evidence="1">Single-pass membrane protein</topology>
    </subcellularLocation>
</comment>
<dbReference type="InterPro" id="IPR005498">
    <property type="entry name" value="T4SS_VirB10/TraB/TrbI"/>
</dbReference>
<protein>
    <submittedName>
        <fullName evidence="9">Type IV secretory pathway, VirB10 component</fullName>
    </submittedName>
</protein>